<reference evidence="3" key="1">
    <citation type="submission" date="2013-11" db="EMBL/GenBank/DDBJ databases">
        <title>The genomic landscape of the Guanapo guppy.</title>
        <authorList>
            <person name="Kuenstner A."/>
            <person name="Dreyer C."/>
        </authorList>
    </citation>
    <scope>NUCLEOTIDE SEQUENCE</scope>
    <source>
        <strain evidence="3">Guanapo</strain>
    </source>
</reference>
<dbReference type="PANTHER" id="PTHR45784">
    <property type="entry name" value="C-TYPE LECTIN DOMAIN FAMILY 20 MEMBER A-RELATED"/>
    <property type="match status" value="1"/>
</dbReference>
<evidence type="ECO:0000313" key="2">
    <source>
        <dbReference type="Ensembl" id="ENSPREP00000010686.1"/>
    </source>
</evidence>
<dbReference type="PANTHER" id="PTHR45784:SF3">
    <property type="entry name" value="C-TYPE LECTIN DOMAIN FAMILY 4 MEMBER K-LIKE-RELATED"/>
    <property type="match status" value="1"/>
</dbReference>
<dbReference type="Ensembl" id="ENSPRET00000010812.1">
    <property type="protein sequence ID" value="ENSPREP00000010686.1"/>
    <property type="gene ID" value="ENSPREG00000007302.1"/>
</dbReference>
<evidence type="ECO:0000313" key="3">
    <source>
        <dbReference type="Proteomes" id="UP000242638"/>
    </source>
</evidence>
<organism evidence="2 3">
    <name type="scientific">Poecilia reticulata</name>
    <name type="common">Guppy</name>
    <name type="synonym">Acanthophacelus reticulatus</name>
    <dbReference type="NCBI Taxonomy" id="8081"/>
    <lineage>
        <taxon>Eukaryota</taxon>
        <taxon>Metazoa</taxon>
        <taxon>Chordata</taxon>
        <taxon>Craniata</taxon>
        <taxon>Vertebrata</taxon>
        <taxon>Euteleostomi</taxon>
        <taxon>Actinopterygii</taxon>
        <taxon>Neopterygii</taxon>
        <taxon>Teleostei</taxon>
        <taxon>Neoteleostei</taxon>
        <taxon>Acanthomorphata</taxon>
        <taxon>Ovalentaria</taxon>
        <taxon>Atherinomorphae</taxon>
        <taxon>Cyprinodontiformes</taxon>
        <taxon>Poeciliidae</taxon>
        <taxon>Poeciliinae</taxon>
        <taxon>Poecilia</taxon>
    </lineage>
</organism>
<dbReference type="PROSITE" id="PS50041">
    <property type="entry name" value="C_TYPE_LECTIN_2"/>
    <property type="match status" value="1"/>
</dbReference>
<dbReference type="Proteomes" id="UP000242638">
    <property type="component" value="Unassembled WGS sequence"/>
</dbReference>
<dbReference type="InterPro" id="IPR001304">
    <property type="entry name" value="C-type_lectin-like"/>
</dbReference>
<proteinExistence type="predicted"/>
<reference evidence="2" key="3">
    <citation type="submission" date="2025-09" db="UniProtKB">
        <authorList>
            <consortium name="Ensembl"/>
        </authorList>
    </citation>
    <scope>IDENTIFICATION</scope>
    <source>
        <strain evidence="2">Guanapo</strain>
    </source>
</reference>
<keyword evidence="3" id="KW-1185">Reference proteome</keyword>
<dbReference type="GeneTree" id="ENSGT01030000234892"/>
<dbReference type="InterPro" id="IPR016186">
    <property type="entry name" value="C-type_lectin-like/link_sf"/>
</dbReference>
<dbReference type="Bgee" id="ENSPREG00000007302">
    <property type="expression patterns" value="Expressed in caudal fin"/>
</dbReference>
<accession>A0A3P9NM83</accession>
<dbReference type="AlphaFoldDB" id="A0A3P9NM83"/>
<feature type="domain" description="C-type lectin" evidence="1">
    <location>
        <begin position="56"/>
        <end position="126"/>
    </location>
</feature>
<sequence length="165" mass="19162">MERKRIHVTKINVKAKRQKKNHYSFSKGHTTPLNDNISINVNYPLISYILLLLTGPAASCPHSKQRPLEKTWKEAQQYCRENHTDLATVNNMKDMEGLISISLRGINEAWIGLYDQTNAERSWHWSLPEVEFNKKVPSFLNETFCSIRCSTHLAHYSVLLIYLPH</sequence>
<dbReference type="Gene3D" id="3.10.100.10">
    <property type="entry name" value="Mannose-Binding Protein A, subunit A"/>
    <property type="match status" value="1"/>
</dbReference>
<dbReference type="InterPro" id="IPR016187">
    <property type="entry name" value="CTDL_fold"/>
</dbReference>
<dbReference type="Pfam" id="PF00059">
    <property type="entry name" value="Lectin_C"/>
    <property type="match status" value="1"/>
</dbReference>
<evidence type="ECO:0000259" key="1">
    <source>
        <dbReference type="PROSITE" id="PS50041"/>
    </source>
</evidence>
<dbReference type="SUPFAM" id="SSF56436">
    <property type="entry name" value="C-type lectin-like"/>
    <property type="match status" value="1"/>
</dbReference>
<name>A0A3P9NM83_POERE</name>
<reference evidence="2" key="2">
    <citation type="submission" date="2025-08" db="UniProtKB">
        <authorList>
            <consortium name="Ensembl"/>
        </authorList>
    </citation>
    <scope>IDENTIFICATION</scope>
    <source>
        <strain evidence="2">Guanapo</strain>
    </source>
</reference>
<protein>
    <recommendedName>
        <fullName evidence="1">C-type lectin domain-containing protein</fullName>
    </recommendedName>
</protein>